<reference evidence="1" key="1">
    <citation type="submission" date="2020-01" db="EMBL/GenBank/DDBJ databases">
        <authorList>
            <person name="Meier V. D."/>
            <person name="Meier V D."/>
        </authorList>
    </citation>
    <scope>NUCLEOTIDE SEQUENCE</scope>
    <source>
        <strain evidence="1">HLG_WM_MAG_12</strain>
    </source>
</reference>
<accession>A0A6S6SV82</accession>
<dbReference type="EMBL" id="CACVAW010000061">
    <property type="protein sequence ID" value="CAA6814510.1"/>
    <property type="molecule type" value="Genomic_DNA"/>
</dbReference>
<dbReference type="AlphaFoldDB" id="A0A6S6SV82"/>
<name>A0A6S6SV82_9BACT</name>
<organism evidence="1">
    <name type="scientific">uncultured Campylobacterales bacterium</name>
    <dbReference type="NCBI Taxonomy" id="352960"/>
    <lineage>
        <taxon>Bacteria</taxon>
        <taxon>Pseudomonadati</taxon>
        <taxon>Campylobacterota</taxon>
        <taxon>Epsilonproteobacteria</taxon>
        <taxon>Campylobacterales</taxon>
        <taxon>environmental samples</taxon>
    </lineage>
</organism>
<evidence type="ECO:0000313" key="1">
    <source>
        <dbReference type="EMBL" id="CAA6814510.1"/>
    </source>
</evidence>
<dbReference type="Gene3D" id="3.40.50.300">
    <property type="entry name" value="P-loop containing nucleotide triphosphate hydrolases"/>
    <property type="match status" value="1"/>
</dbReference>
<evidence type="ECO:0008006" key="2">
    <source>
        <dbReference type="Google" id="ProtNLM"/>
    </source>
</evidence>
<gene>
    <name evidence="1" type="ORF">HELGO_WM8285</name>
</gene>
<protein>
    <recommendedName>
        <fullName evidence="2">Sulfotransferase domain-containing protein</fullName>
    </recommendedName>
</protein>
<sequence>MKNLQIINVLGYGYTGSGAIIDLLKEIETCKVVEGEFDLIRGPYGLIDLKNNVINSSSTIRANHYIRKFIQYACVFKRKNIKGIQYGYNYGESFQIELEIFLSKIIDIKFKGTWHFHYIEHNFFTQLLSKVYEKIGIDKNIIYMTDLSNDKFQEYVRTFLYDLLKSKDNKYSNIVLDQSIDVINPKQANYFFNNYKNIIVDRDPRDVYIDALRHKWIPTDDINLFCRWYEINREKEKVNDSNNIYIKFEDIVLDYDNTLNELYDFLNVKNNEHLRKKHFFQPEKSAKNIGKWKNIKNMDKIKIIEKKLNSFLYIEKV</sequence>
<dbReference type="InterPro" id="IPR027417">
    <property type="entry name" value="P-loop_NTPase"/>
</dbReference>
<dbReference type="SUPFAM" id="SSF52540">
    <property type="entry name" value="P-loop containing nucleoside triphosphate hydrolases"/>
    <property type="match status" value="1"/>
</dbReference>
<proteinExistence type="predicted"/>